<evidence type="ECO:0000313" key="9">
    <source>
        <dbReference type="Proteomes" id="UP001501645"/>
    </source>
</evidence>
<keyword evidence="5 6" id="KW-0378">Hydrolase</keyword>
<evidence type="ECO:0000256" key="6">
    <source>
        <dbReference type="RuleBase" id="RU362042"/>
    </source>
</evidence>
<dbReference type="PROSITE" id="PS00761">
    <property type="entry name" value="SPASE_I_3"/>
    <property type="match status" value="1"/>
</dbReference>
<dbReference type="InterPro" id="IPR019533">
    <property type="entry name" value="Peptidase_S26"/>
</dbReference>
<dbReference type="Gene3D" id="2.10.109.10">
    <property type="entry name" value="Umud Fragment, subunit A"/>
    <property type="match status" value="1"/>
</dbReference>
<comment type="similarity">
    <text evidence="3 6">Belongs to the peptidase S26 family.</text>
</comment>
<protein>
    <recommendedName>
        <fullName evidence="4 6">Signal peptidase I</fullName>
        <ecNumber evidence="4 6">3.4.21.89</ecNumber>
    </recommendedName>
</protein>
<dbReference type="EC" id="3.4.21.89" evidence="4 6"/>
<keyword evidence="6" id="KW-0472">Membrane</keyword>
<feature type="transmembrane region" description="Helical" evidence="6">
    <location>
        <begin position="53"/>
        <end position="72"/>
    </location>
</feature>
<evidence type="ECO:0000256" key="3">
    <source>
        <dbReference type="ARBA" id="ARBA00009370"/>
    </source>
</evidence>
<dbReference type="InterPro" id="IPR000223">
    <property type="entry name" value="Pept_S26A_signal_pept_1"/>
</dbReference>
<evidence type="ECO:0000256" key="2">
    <source>
        <dbReference type="ARBA" id="ARBA00004401"/>
    </source>
</evidence>
<dbReference type="CDD" id="cd06530">
    <property type="entry name" value="S26_SPase_I"/>
    <property type="match status" value="1"/>
</dbReference>
<name>A0ABP8ZS37_9MICO</name>
<keyword evidence="9" id="KW-1185">Reference proteome</keyword>
<comment type="subcellular location">
    <subcellularLocation>
        <location evidence="2">Cell membrane</location>
        <topology evidence="2">Single-pass type II membrane protein</topology>
    </subcellularLocation>
    <subcellularLocation>
        <location evidence="6">Membrane</location>
        <topology evidence="6">Single-pass type II membrane protein</topology>
    </subcellularLocation>
</comment>
<evidence type="ECO:0000256" key="1">
    <source>
        <dbReference type="ARBA" id="ARBA00000677"/>
    </source>
</evidence>
<accession>A0ABP8ZS37</accession>
<gene>
    <name evidence="8" type="ORF">GCM10023351_03770</name>
</gene>
<evidence type="ECO:0000256" key="4">
    <source>
        <dbReference type="ARBA" id="ARBA00013208"/>
    </source>
</evidence>
<dbReference type="NCBIfam" id="TIGR02227">
    <property type="entry name" value="sigpep_I_bact"/>
    <property type="match status" value="1"/>
</dbReference>
<keyword evidence="6" id="KW-1133">Transmembrane helix</keyword>
<evidence type="ECO:0000313" key="8">
    <source>
        <dbReference type="EMBL" id="GAA4764280.1"/>
    </source>
</evidence>
<sequence>MPIGTGCLRPYENLGRRRIADGADAKDPMTSDTPTAEQPATRRRGLLVFLRDVAVIVVVALVVSFLIKTFLVRSFYIPSGSMEDTLQIQDRILVDELTPLWTGYERGDIVVFQDPGGWLRTQPQEAPQSPFMETVDGVLTLVGLSAGDSDDHLVKRIIGLPGDHVVCCNAIGQITINGAPVDELGYLKLPEGDTAASNEPFDVVVPEDSLWVMGDNRDNSMDSRFNTDQPGDGFVPIDNVVGRVFLLTWPFDRFGLVDERHDVFRGIPDPEDGAASATAVTGAAG</sequence>
<evidence type="ECO:0000259" key="7">
    <source>
        <dbReference type="Pfam" id="PF10502"/>
    </source>
</evidence>
<dbReference type="SUPFAM" id="SSF51306">
    <property type="entry name" value="LexA/Signal peptidase"/>
    <property type="match status" value="1"/>
</dbReference>
<comment type="caution">
    <text evidence="8">The sequence shown here is derived from an EMBL/GenBank/DDBJ whole genome shotgun (WGS) entry which is preliminary data.</text>
</comment>
<dbReference type="InterPro" id="IPR019758">
    <property type="entry name" value="Pept_S26A_signal_pept_1_CS"/>
</dbReference>
<dbReference type="Proteomes" id="UP001501645">
    <property type="component" value="Unassembled WGS sequence"/>
</dbReference>
<proteinExistence type="inferred from homology"/>
<dbReference type="PRINTS" id="PR00727">
    <property type="entry name" value="LEADERPTASE"/>
</dbReference>
<keyword evidence="6" id="KW-0812">Transmembrane</keyword>
<feature type="domain" description="Peptidase S26" evidence="7">
    <location>
        <begin position="51"/>
        <end position="249"/>
    </location>
</feature>
<dbReference type="PANTHER" id="PTHR43390:SF1">
    <property type="entry name" value="CHLOROPLAST PROCESSING PEPTIDASE"/>
    <property type="match status" value="1"/>
</dbReference>
<dbReference type="EMBL" id="BAABKO010000001">
    <property type="protein sequence ID" value="GAA4764280.1"/>
    <property type="molecule type" value="Genomic_DNA"/>
</dbReference>
<dbReference type="Pfam" id="PF10502">
    <property type="entry name" value="Peptidase_S26"/>
    <property type="match status" value="1"/>
</dbReference>
<keyword evidence="6" id="KW-0645">Protease</keyword>
<dbReference type="PANTHER" id="PTHR43390">
    <property type="entry name" value="SIGNAL PEPTIDASE I"/>
    <property type="match status" value="1"/>
</dbReference>
<reference evidence="9" key="1">
    <citation type="journal article" date="2019" name="Int. J. Syst. Evol. Microbiol.">
        <title>The Global Catalogue of Microorganisms (GCM) 10K type strain sequencing project: providing services to taxonomists for standard genome sequencing and annotation.</title>
        <authorList>
            <consortium name="The Broad Institute Genomics Platform"/>
            <consortium name="The Broad Institute Genome Sequencing Center for Infectious Disease"/>
            <person name="Wu L."/>
            <person name="Ma J."/>
        </authorList>
    </citation>
    <scope>NUCLEOTIDE SEQUENCE [LARGE SCALE GENOMIC DNA]</scope>
    <source>
        <strain evidence="9">JCM 18537</strain>
    </source>
</reference>
<evidence type="ECO:0000256" key="5">
    <source>
        <dbReference type="ARBA" id="ARBA00022801"/>
    </source>
</evidence>
<organism evidence="8 9">
    <name type="scientific">Microbacterium gilvum</name>
    <dbReference type="NCBI Taxonomy" id="1336204"/>
    <lineage>
        <taxon>Bacteria</taxon>
        <taxon>Bacillati</taxon>
        <taxon>Actinomycetota</taxon>
        <taxon>Actinomycetes</taxon>
        <taxon>Micrococcales</taxon>
        <taxon>Microbacteriaceae</taxon>
        <taxon>Microbacterium</taxon>
    </lineage>
</organism>
<comment type="catalytic activity">
    <reaction evidence="1 6">
        <text>Cleavage of hydrophobic, N-terminal signal or leader sequences from secreted and periplasmic proteins.</text>
        <dbReference type="EC" id="3.4.21.89"/>
    </reaction>
</comment>
<dbReference type="InterPro" id="IPR036286">
    <property type="entry name" value="LexA/Signal_pep-like_sf"/>
</dbReference>